<dbReference type="AlphaFoldDB" id="A0AA35QRQ8"/>
<feature type="domain" description="Calx-beta" evidence="4">
    <location>
        <begin position="2"/>
        <end position="45"/>
    </location>
</feature>
<dbReference type="Proteomes" id="UP001174909">
    <property type="component" value="Unassembled WGS sequence"/>
</dbReference>
<dbReference type="InterPro" id="IPR038081">
    <property type="entry name" value="CalX-like_sf"/>
</dbReference>
<dbReference type="Gene3D" id="2.60.40.2030">
    <property type="match status" value="1"/>
</dbReference>
<evidence type="ECO:0000259" key="4">
    <source>
        <dbReference type="Pfam" id="PF03160"/>
    </source>
</evidence>
<evidence type="ECO:0000256" key="2">
    <source>
        <dbReference type="ARBA" id="ARBA00022737"/>
    </source>
</evidence>
<dbReference type="EMBL" id="CASHTH010000030">
    <property type="protein sequence ID" value="CAI7989331.1"/>
    <property type="molecule type" value="Genomic_DNA"/>
</dbReference>
<name>A0AA35QRQ8_GEOBA</name>
<gene>
    <name evidence="5" type="ORF">GBAR_LOCUS189</name>
</gene>
<evidence type="ECO:0000256" key="3">
    <source>
        <dbReference type="ARBA" id="ARBA00022837"/>
    </source>
</evidence>
<feature type="non-terminal residue" evidence="5">
    <location>
        <position position="97"/>
    </location>
</feature>
<organism evidence="5 6">
    <name type="scientific">Geodia barretti</name>
    <name type="common">Barrett's horny sponge</name>
    <dbReference type="NCBI Taxonomy" id="519541"/>
    <lineage>
        <taxon>Eukaryota</taxon>
        <taxon>Metazoa</taxon>
        <taxon>Porifera</taxon>
        <taxon>Demospongiae</taxon>
        <taxon>Heteroscleromorpha</taxon>
        <taxon>Tetractinellida</taxon>
        <taxon>Astrophorina</taxon>
        <taxon>Geodiidae</taxon>
        <taxon>Geodia</taxon>
    </lineage>
</organism>
<reference evidence="5" key="1">
    <citation type="submission" date="2023-03" db="EMBL/GenBank/DDBJ databases">
        <authorList>
            <person name="Steffen K."/>
            <person name="Cardenas P."/>
        </authorList>
    </citation>
    <scope>NUCLEOTIDE SEQUENCE</scope>
</reference>
<keyword evidence="2" id="KW-0677">Repeat</keyword>
<keyword evidence="1" id="KW-0732">Signal</keyword>
<comment type="caution">
    <text evidence="5">The sequence shown here is derived from an EMBL/GenBank/DDBJ whole genome shotgun (WGS) entry which is preliminary data.</text>
</comment>
<keyword evidence="3" id="KW-0106">Calcium</keyword>
<dbReference type="Pfam" id="PF03160">
    <property type="entry name" value="Calx-beta"/>
    <property type="match status" value="1"/>
</dbReference>
<dbReference type="GO" id="GO:0007154">
    <property type="term" value="P:cell communication"/>
    <property type="evidence" value="ECO:0007669"/>
    <property type="project" value="InterPro"/>
</dbReference>
<accession>A0AA35QRQ8</accession>
<proteinExistence type="predicted"/>
<dbReference type="InterPro" id="IPR003644">
    <property type="entry name" value="Calx_beta"/>
</dbReference>
<evidence type="ECO:0000313" key="6">
    <source>
        <dbReference type="Proteomes" id="UP001174909"/>
    </source>
</evidence>
<dbReference type="GO" id="GO:0016020">
    <property type="term" value="C:membrane"/>
    <property type="evidence" value="ECO:0007669"/>
    <property type="project" value="InterPro"/>
</dbReference>
<sequence>MCHTINITDDNIREGNETFSVIVSSPDDPVEFRMSTTVVTIKDNDEVLVELEQQSYEIDEDDSNVELNATLQICVILTGEIETPVSVAVTSVNSTAT</sequence>
<evidence type="ECO:0000256" key="1">
    <source>
        <dbReference type="ARBA" id="ARBA00022729"/>
    </source>
</evidence>
<evidence type="ECO:0000313" key="5">
    <source>
        <dbReference type="EMBL" id="CAI7989331.1"/>
    </source>
</evidence>
<keyword evidence="6" id="KW-1185">Reference proteome</keyword>
<protein>
    <recommendedName>
        <fullName evidence="4">Calx-beta domain-containing protein</fullName>
    </recommendedName>
</protein>
<dbReference type="SUPFAM" id="SSF141072">
    <property type="entry name" value="CalX-like"/>
    <property type="match status" value="1"/>
</dbReference>